<reference evidence="1 2" key="1">
    <citation type="journal article" date="2019" name="Int. J. Syst. Evol. Microbiol.">
        <title>The Global Catalogue of Microorganisms (GCM) 10K type strain sequencing project: providing services to taxonomists for standard genome sequencing and annotation.</title>
        <authorList>
            <consortium name="The Broad Institute Genomics Platform"/>
            <consortium name="The Broad Institute Genome Sequencing Center for Infectious Disease"/>
            <person name="Wu L."/>
            <person name="Ma J."/>
        </authorList>
    </citation>
    <scope>NUCLEOTIDE SEQUENCE [LARGE SCALE GENOMIC DNA]</scope>
    <source>
        <strain evidence="1 2">JCM 13318</strain>
    </source>
</reference>
<evidence type="ECO:0000313" key="2">
    <source>
        <dbReference type="Proteomes" id="UP001500177"/>
    </source>
</evidence>
<comment type="caution">
    <text evidence="1">The sequence shown here is derived from an EMBL/GenBank/DDBJ whole genome shotgun (WGS) entry which is preliminary data.</text>
</comment>
<proteinExistence type="predicted"/>
<dbReference type="Proteomes" id="UP001500177">
    <property type="component" value="Unassembled WGS sequence"/>
</dbReference>
<protein>
    <submittedName>
        <fullName evidence="1">Uncharacterized protein</fullName>
    </submittedName>
</protein>
<sequence>MFEQASVSCDIRPGRASDGFLVDAHDPADSGEASCDGTLQLLGLVGEQHFITVGHWLIRLIGAPEVLTDQGWENLADEAGFT</sequence>
<name>A0ABN2A475_9MICO</name>
<gene>
    <name evidence="1" type="ORF">GCM10009690_12730</name>
</gene>
<dbReference type="EMBL" id="BAAALX010000004">
    <property type="protein sequence ID" value="GAA1511064.1"/>
    <property type="molecule type" value="Genomic_DNA"/>
</dbReference>
<accession>A0ABN2A475</accession>
<evidence type="ECO:0000313" key="1">
    <source>
        <dbReference type="EMBL" id="GAA1511064.1"/>
    </source>
</evidence>
<keyword evidence="2" id="KW-1185">Reference proteome</keyword>
<organism evidence="1 2">
    <name type="scientific">Brevibacterium permense</name>
    <dbReference type="NCBI Taxonomy" id="234834"/>
    <lineage>
        <taxon>Bacteria</taxon>
        <taxon>Bacillati</taxon>
        <taxon>Actinomycetota</taxon>
        <taxon>Actinomycetes</taxon>
        <taxon>Micrococcales</taxon>
        <taxon>Brevibacteriaceae</taxon>
        <taxon>Brevibacterium</taxon>
    </lineage>
</organism>